<dbReference type="Proteomes" id="UP001501594">
    <property type="component" value="Unassembled WGS sequence"/>
</dbReference>
<dbReference type="SUPFAM" id="SSF46785">
    <property type="entry name" value="Winged helix' DNA-binding domain"/>
    <property type="match status" value="1"/>
</dbReference>
<dbReference type="Gene3D" id="1.10.10.10">
    <property type="entry name" value="Winged helix-like DNA-binding domain superfamily/Winged helix DNA-binding domain"/>
    <property type="match status" value="1"/>
</dbReference>
<evidence type="ECO:0000256" key="1">
    <source>
        <dbReference type="ARBA" id="ARBA00023015"/>
    </source>
</evidence>
<dbReference type="Pfam" id="PF00392">
    <property type="entry name" value="GntR"/>
    <property type="match status" value="1"/>
</dbReference>
<dbReference type="CDD" id="cd07377">
    <property type="entry name" value="WHTH_GntR"/>
    <property type="match status" value="1"/>
</dbReference>
<evidence type="ECO:0000256" key="3">
    <source>
        <dbReference type="ARBA" id="ARBA00023163"/>
    </source>
</evidence>
<sequence length="236" mass="25883">MPVPRSSGGGEYSASAQPTRRLLTDDVFDRLTDEIVRGSLAPGERIHDQDLAARFGLSRATIRTALLRLADLGLVETVPNLFTRVTPIRICRYLDAQDTARALSVFAVRYGTPVLTDAQVEALQVWATRLGDRDAVSREAIFDGAASGFFLVFQSALSNRPLDRALLRLRPHLQRVIGQYSHLLPARETDAVLLEVVAAAARRDADAAASAMTAYYDGPVEVFHARLREQPELSAD</sequence>
<keyword evidence="6" id="KW-1185">Reference proteome</keyword>
<organism evidence="5 6">
    <name type="scientific">Frondihabitans peucedani</name>
    <dbReference type="NCBI Taxonomy" id="598626"/>
    <lineage>
        <taxon>Bacteria</taxon>
        <taxon>Bacillati</taxon>
        <taxon>Actinomycetota</taxon>
        <taxon>Actinomycetes</taxon>
        <taxon>Micrococcales</taxon>
        <taxon>Microbacteriaceae</taxon>
        <taxon>Frondihabitans</taxon>
    </lineage>
</organism>
<keyword evidence="3" id="KW-0804">Transcription</keyword>
<dbReference type="InterPro" id="IPR036388">
    <property type="entry name" value="WH-like_DNA-bd_sf"/>
</dbReference>
<evidence type="ECO:0000313" key="6">
    <source>
        <dbReference type="Proteomes" id="UP001501594"/>
    </source>
</evidence>
<dbReference type="EMBL" id="BAABAU010000001">
    <property type="protein sequence ID" value="GAA4265644.1"/>
    <property type="molecule type" value="Genomic_DNA"/>
</dbReference>
<dbReference type="InterPro" id="IPR011711">
    <property type="entry name" value="GntR_C"/>
</dbReference>
<proteinExistence type="predicted"/>
<dbReference type="PANTHER" id="PTHR43537:SF5">
    <property type="entry name" value="UXU OPERON TRANSCRIPTIONAL REGULATOR"/>
    <property type="match status" value="1"/>
</dbReference>
<dbReference type="InterPro" id="IPR000524">
    <property type="entry name" value="Tscrpt_reg_HTH_GntR"/>
</dbReference>
<evidence type="ECO:0000259" key="4">
    <source>
        <dbReference type="PROSITE" id="PS50949"/>
    </source>
</evidence>
<keyword evidence="2" id="KW-0238">DNA-binding</keyword>
<gene>
    <name evidence="5" type="ORF">GCM10022256_12560</name>
</gene>
<comment type="caution">
    <text evidence="5">The sequence shown here is derived from an EMBL/GenBank/DDBJ whole genome shotgun (WGS) entry which is preliminary data.</text>
</comment>
<dbReference type="Gene3D" id="1.20.120.530">
    <property type="entry name" value="GntR ligand-binding domain-like"/>
    <property type="match status" value="1"/>
</dbReference>
<dbReference type="Pfam" id="PF07729">
    <property type="entry name" value="FCD"/>
    <property type="match status" value="1"/>
</dbReference>
<dbReference type="InterPro" id="IPR036390">
    <property type="entry name" value="WH_DNA-bd_sf"/>
</dbReference>
<dbReference type="RefSeq" id="WP_344794176.1">
    <property type="nucleotide sequence ID" value="NZ_BAABAU010000001.1"/>
</dbReference>
<feature type="domain" description="HTH gntR-type" evidence="4">
    <location>
        <begin position="21"/>
        <end position="88"/>
    </location>
</feature>
<reference evidence="6" key="1">
    <citation type="journal article" date="2019" name="Int. J. Syst. Evol. Microbiol.">
        <title>The Global Catalogue of Microorganisms (GCM) 10K type strain sequencing project: providing services to taxonomists for standard genome sequencing and annotation.</title>
        <authorList>
            <consortium name="The Broad Institute Genomics Platform"/>
            <consortium name="The Broad Institute Genome Sequencing Center for Infectious Disease"/>
            <person name="Wu L."/>
            <person name="Ma J."/>
        </authorList>
    </citation>
    <scope>NUCLEOTIDE SEQUENCE [LARGE SCALE GENOMIC DNA]</scope>
    <source>
        <strain evidence="6">JCM 17442</strain>
    </source>
</reference>
<dbReference type="PANTHER" id="PTHR43537">
    <property type="entry name" value="TRANSCRIPTIONAL REGULATOR, GNTR FAMILY"/>
    <property type="match status" value="1"/>
</dbReference>
<accession>A0ABP8E0Z8</accession>
<dbReference type="PROSITE" id="PS50949">
    <property type="entry name" value="HTH_GNTR"/>
    <property type="match status" value="1"/>
</dbReference>
<dbReference type="SMART" id="SM00345">
    <property type="entry name" value="HTH_GNTR"/>
    <property type="match status" value="1"/>
</dbReference>
<dbReference type="SUPFAM" id="SSF48008">
    <property type="entry name" value="GntR ligand-binding domain-like"/>
    <property type="match status" value="1"/>
</dbReference>
<name>A0ABP8E0Z8_9MICO</name>
<dbReference type="InterPro" id="IPR008920">
    <property type="entry name" value="TF_FadR/GntR_C"/>
</dbReference>
<protein>
    <recommendedName>
        <fullName evidence="4">HTH gntR-type domain-containing protein</fullName>
    </recommendedName>
</protein>
<evidence type="ECO:0000256" key="2">
    <source>
        <dbReference type="ARBA" id="ARBA00023125"/>
    </source>
</evidence>
<evidence type="ECO:0000313" key="5">
    <source>
        <dbReference type="EMBL" id="GAA4265644.1"/>
    </source>
</evidence>
<keyword evidence="1" id="KW-0805">Transcription regulation</keyword>